<feature type="region of interest" description="Disordered" evidence="7">
    <location>
        <begin position="271"/>
        <end position="294"/>
    </location>
</feature>
<proteinExistence type="inferred from homology"/>
<dbReference type="GO" id="GO:0006313">
    <property type="term" value="P:DNA transposition"/>
    <property type="evidence" value="ECO:0007669"/>
    <property type="project" value="UniProtKB-UniRule"/>
</dbReference>
<name>A0A1W1Y7R8_9HYPH</name>
<feature type="compositionally biased region" description="Basic and acidic residues" evidence="7">
    <location>
        <begin position="242"/>
        <end position="254"/>
    </location>
</feature>
<feature type="compositionally biased region" description="Polar residues" evidence="7">
    <location>
        <begin position="179"/>
        <end position="193"/>
    </location>
</feature>
<organism evidence="8 9">
    <name type="scientific">Fulvimarina manganoxydans</name>
    <dbReference type="NCBI Taxonomy" id="937218"/>
    <lineage>
        <taxon>Bacteria</taxon>
        <taxon>Pseudomonadati</taxon>
        <taxon>Pseudomonadota</taxon>
        <taxon>Alphaproteobacteria</taxon>
        <taxon>Hyphomicrobiales</taxon>
        <taxon>Aurantimonadaceae</taxon>
        <taxon>Fulvimarina</taxon>
    </lineage>
</organism>
<dbReference type="AlphaFoldDB" id="A0A1W1Y7R8"/>
<dbReference type="GO" id="GO:0003677">
    <property type="term" value="F:DNA binding"/>
    <property type="evidence" value="ECO:0007669"/>
    <property type="project" value="UniProtKB-UniRule"/>
</dbReference>
<feature type="compositionally biased region" description="Basic and acidic residues" evidence="7">
    <location>
        <begin position="194"/>
        <end position="207"/>
    </location>
</feature>
<dbReference type="GO" id="GO:0004803">
    <property type="term" value="F:transposase activity"/>
    <property type="evidence" value="ECO:0007669"/>
    <property type="project" value="UniProtKB-UniRule"/>
</dbReference>
<dbReference type="InterPro" id="IPR001207">
    <property type="entry name" value="Transposase_mutator"/>
</dbReference>
<dbReference type="PANTHER" id="PTHR33217:SF9">
    <property type="entry name" value="MUTATOR FAMILY TRANSPOSASE"/>
    <property type="match status" value="1"/>
</dbReference>
<evidence type="ECO:0000256" key="1">
    <source>
        <dbReference type="ARBA" id="ARBA00002190"/>
    </source>
</evidence>
<reference evidence="8 9" key="1">
    <citation type="submission" date="2017-04" db="EMBL/GenBank/DDBJ databases">
        <authorList>
            <person name="Afonso C.L."/>
            <person name="Miller P.J."/>
            <person name="Scott M.A."/>
            <person name="Spackman E."/>
            <person name="Goraichik I."/>
            <person name="Dimitrov K.M."/>
            <person name="Suarez D.L."/>
            <person name="Swayne D.E."/>
        </authorList>
    </citation>
    <scope>NUCLEOTIDE SEQUENCE [LARGE SCALE GENOMIC DNA]</scope>
    <source>
        <strain evidence="8 9">CGMCC 1.10972</strain>
    </source>
</reference>
<dbReference type="Proteomes" id="UP000192656">
    <property type="component" value="Unassembled WGS sequence"/>
</dbReference>
<keyword evidence="9" id="KW-1185">Reference proteome</keyword>
<evidence type="ECO:0000256" key="3">
    <source>
        <dbReference type="ARBA" id="ARBA00022578"/>
    </source>
</evidence>
<dbReference type="PANTHER" id="PTHR33217">
    <property type="entry name" value="TRANSPOSASE FOR INSERTION SEQUENCE ELEMENT IS1081"/>
    <property type="match status" value="1"/>
</dbReference>
<sequence>MLGKDAPNLSPSVISRLKDDWQGDYDRWQRRDLSARHYVYVWADGVYRQARMEDAAACMLVIIGATPEGKKELVGFQMGVRESTQSWRELLVDLKARGLAIAPEVAVGDGAMGFWKALDEIFPGTKHQRCWVHKVTNVLNKVPKSVQPNMKADLREVRDAPDRASAEAAIAMFEESEAVNENSPVDCSPAEQRQISEGRPLPDERSRGAPRLLRLPGGTLGSFAHGQPDRERLRHCPAPNRANERRPVAQDRQAHGLQARHGGFEDLAKAERRKSLADGHRRRQIRRRCRDHSRCKSTRRLIGSITQFRP</sequence>
<keyword evidence="6" id="KW-0814">Transposable element</keyword>
<protein>
    <recommendedName>
        <fullName evidence="6">Mutator family transposase</fullName>
    </recommendedName>
</protein>
<gene>
    <name evidence="8" type="ORF">SAMN06297251_1012</name>
</gene>
<comment type="similarity">
    <text evidence="2 6">Belongs to the transposase mutator family.</text>
</comment>
<evidence type="ECO:0000256" key="6">
    <source>
        <dbReference type="RuleBase" id="RU365089"/>
    </source>
</evidence>
<evidence type="ECO:0000313" key="9">
    <source>
        <dbReference type="Proteomes" id="UP000192656"/>
    </source>
</evidence>
<evidence type="ECO:0000256" key="7">
    <source>
        <dbReference type="SAM" id="MobiDB-lite"/>
    </source>
</evidence>
<keyword evidence="4 6" id="KW-0238">DNA-binding</keyword>
<dbReference type="EMBL" id="FWXR01000001">
    <property type="protein sequence ID" value="SMC32196.1"/>
    <property type="molecule type" value="Genomic_DNA"/>
</dbReference>
<keyword evidence="5 6" id="KW-0233">DNA recombination</keyword>
<dbReference type="STRING" id="937218.SAMN06297251_1012"/>
<feature type="region of interest" description="Disordered" evidence="7">
    <location>
        <begin position="175"/>
        <end position="256"/>
    </location>
</feature>
<feature type="compositionally biased region" description="Basic residues" evidence="7">
    <location>
        <begin position="280"/>
        <end position="294"/>
    </location>
</feature>
<evidence type="ECO:0000256" key="2">
    <source>
        <dbReference type="ARBA" id="ARBA00010961"/>
    </source>
</evidence>
<evidence type="ECO:0000256" key="4">
    <source>
        <dbReference type="ARBA" id="ARBA00023125"/>
    </source>
</evidence>
<evidence type="ECO:0000256" key="5">
    <source>
        <dbReference type="ARBA" id="ARBA00023172"/>
    </source>
</evidence>
<dbReference type="Pfam" id="PF00872">
    <property type="entry name" value="Transposase_mut"/>
    <property type="match status" value="1"/>
</dbReference>
<comment type="function">
    <text evidence="1 6">Required for the transposition of the insertion element.</text>
</comment>
<evidence type="ECO:0000313" key="8">
    <source>
        <dbReference type="EMBL" id="SMC32196.1"/>
    </source>
</evidence>
<keyword evidence="3 6" id="KW-0815">Transposition</keyword>
<accession>A0A1W1Y7R8</accession>